<dbReference type="PANTHER" id="PTHR11615">
    <property type="entry name" value="NITRATE, FORMATE, IRON DEHYDROGENASE"/>
    <property type="match status" value="1"/>
</dbReference>
<comment type="similarity">
    <text evidence="1">Belongs to the NARF family.</text>
</comment>
<organism evidence="3 4">
    <name type="scientific">Prymnesium parvum</name>
    <name type="common">Toxic golden alga</name>
    <dbReference type="NCBI Taxonomy" id="97485"/>
    <lineage>
        <taxon>Eukaryota</taxon>
        <taxon>Haptista</taxon>
        <taxon>Haptophyta</taxon>
        <taxon>Prymnesiophyceae</taxon>
        <taxon>Prymnesiales</taxon>
        <taxon>Prymnesiaceae</taxon>
        <taxon>Prymnesium</taxon>
    </lineage>
</organism>
<dbReference type="InterPro" id="IPR009016">
    <property type="entry name" value="Fe_hydrogenase"/>
</dbReference>
<gene>
    <name evidence="3" type="ORF">AB1Y20_005008</name>
</gene>
<dbReference type="Gene3D" id="3.40.50.1780">
    <property type="match status" value="1"/>
</dbReference>
<comment type="caution">
    <text evidence="3">The sequence shown here is derived from an EMBL/GenBank/DDBJ whole genome shotgun (WGS) entry which is preliminary data.</text>
</comment>
<dbReference type="Proteomes" id="UP001515480">
    <property type="component" value="Unassembled WGS sequence"/>
</dbReference>
<feature type="domain" description="Iron hydrogenase large subunit C-terminal" evidence="2">
    <location>
        <begin position="94"/>
        <end position="400"/>
    </location>
</feature>
<evidence type="ECO:0000259" key="2">
    <source>
        <dbReference type="Pfam" id="PF02906"/>
    </source>
</evidence>
<sequence length="480" mass="50925">MDVKLSSAALSSDFISPSAACIKPIQIDQSKPNRHVLRLEGLQDEEEASAGRLTAKVTLNDCLACAGCITSAESVLVTQQSTAEFLRSIGAFDHIVISLSAAARAAIAVHAGLSLRETHGRLAGFFRRLGCHRLFDNGLASDLSLLQTAAEFIHRFRAAADPAAPREGAAVLPLLTSSCPGWVCYAEKVVGAAALPHMSCVKSPQQIMGTLLKYAHGAACGVPPERIYHVSVMPCFDKKLEASRDDFFNGAAGEHGARDVDCVLSAGEVVQLIEEKAGALALVDGCEPDRQPDLSGLSEDGALFTYAAPGGAGGYAEFVFRAAAAELFGVQELGPLQWKAGRNADVAELTLEQNGVAVLRFARAYGFRNIQNVVRRLKSGKSPYHFVELMACPGGCANGGGQPRPSRQDAMDRTQHIESAMVNPTECVQRSPANNPRVQALFAPGGFLEGGPAGAAAQRYLQTQFHVVTDSARDPLTISW</sequence>
<dbReference type="InterPro" id="IPR004108">
    <property type="entry name" value="Fe_hydrogenase_lsu_C"/>
</dbReference>
<proteinExistence type="inferred from homology"/>
<dbReference type="EMBL" id="JBGBPQ010000013">
    <property type="protein sequence ID" value="KAL1511720.1"/>
    <property type="molecule type" value="Genomic_DNA"/>
</dbReference>
<keyword evidence="4" id="KW-1185">Reference proteome</keyword>
<dbReference type="Gene3D" id="3.40.950.10">
    <property type="entry name" value="Fe-only Hydrogenase (Larger Subunit), Chain L, domain 3"/>
    <property type="match status" value="1"/>
</dbReference>
<accession>A0AB34J4P5</accession>
<evidence type="ECO:0000256" key="1">
    <source>
        <dbReference type="ARBA" id="ARBA00006596"/>
    </source>
</evidence>
<dbReference type="InterPro" id="IPR050340">
    <property type="entry name" value="Cytosolic_Fe-S_CAF"/>
</dbReference>
<evidence type="ECO:0000313" key="3">
    <source>
        <dbReference type="EMBL" id="KAL1511720.1"/>
    </source>
</evidence>
<dbReference type="AlphaFoldDB" id="A0AB34J4P5"/>
<dbReference type="Pfam" id="PF02906">
    <property type="entry name" value="Fe_hyd_lg_C"/>
    <property type="match status" value="1"/>
</dbReference>
<evidence type="ECO:0000313" key="4">
    <source>
        <dbReference type="Proteomes" id="UP001515480"/>
    </source>
</evidence>
<dbReference type="SUPFAM" id="SSF53920">
    <property type="entry name" value="Fe-only hydrogenase"/>
    <property type="match status" value="1"/>
</dbReference>
<name>A0AB34J4P5_PRYPA</name>
<reference evidence="3 4" key="1">
    <citation type="journal article" date="2024" name="Science">
        <title>Giant polyketide synthase enzymes in the biosynthesis of giant marine polyether toxins.</title>
        <authorList>
            <person name="Fallon T.R."/>
            <person name="Shende V.V."/>
            <person name="Wierzbicki I.H."/>
            <person name="Pendleton A.L."/>
            <person name="Watervoot N.F."/>
            <person name="Auber R.P."/>
            <person name="Gonzalez D.J."/>
            <person name="Wisecaver J.H."/>
            <person name="Moore B.S."/>
        </authorList>
    </citation>
    <scope>NUCLEOTIDE SEQUENCE [LARGE SCALE GENOMIC DNA]</scope>
    <source>
        <strain evidence="3 4">12B1</strain>
    </source>
</reference>
<protein>
    <recommendedName>
        <fullName evidence="2">Iron hydrogenase large subunit C-terminal domain-containing protein</fullName>
    </recommendedName>
</protein>